<keyword evidence="1" id="KW-0732">Signal</keyword>
<evidence type="ECO:0000256" key="1">
    <source>
        <dbReference type="SAM" id="SignalP"/>
    </source>
</evidence>
<dbReference type="AlphaFoldDB" id="A0AAD6Y5X3"/>
<dbReference type="EMBL" id="JARJCW010000089">
    <property type="protein sequence ID" value="KAJ7195618.1"/>
    <property type="molecule type" value="Genomic_DNA"/>
</dbReference>
<name>A0AAD6Y5X3_9AGAR</name>
<organism evidence="2 3">
    <name type="scientific">Mycena pura</name>
    <dbReference type="NCBI Taxonomy" id="153505"/>
    <lineage>
        <taxon>Eukaryota</taxon>
        <taxon>Fungi</taxon>
        <taxon>Dikarya</taxon>
        <taxon>Basidiomycota</taxon>
        <taxon>Agaricomycotina</taxon>
        <taxon>Agaricomycetes</taxon>
        <taxon>Agaricomycetidae</taxon>
        <taxon>Agaricales</taxon>
        <taxon>Marasmiineae</taxon>
        <taxon>Mycenaceae</taxon>
        <taxon>Mycena</taxon>
    </lineage>
</organism>
<dbReference type="Proteomes" id="UP001219525">
    <property type="component" value="Unassembled WGS sequence"/>
</dbReference>
<sequence length="102" mass="10488">MRFTTATALASALLVLNVRADLIAWTGPHCNLDQGADVVCNGECIAFSGRNSFQVTSANGNNVNVFSGLFCNSGTEILTGFILPGECIGVNPATPGGSFSCT</sequence>
<reference evidence="2" key="1">
    <citation type="submission" date="2023-03" db="EMBL/GenBank/DDBJ databases">
        <title>Massive genome expansion in bonnet fungi (Mycena s.s.) driven by repeated elements and novel gene families across ecological guilds.</title>
        <authorList>
            <consortium name="Lawrence Berkeley National Laboratory"/>
            <person name="Harder C.B."/>
            <person name="Miyauchi S."/>
            <person name="Viragh M."/>
            <person name="Kuo A."/>
            <person name="Thoen E."/>
            <person name="Andreopoulos B."/>
            <person name="Lu D."/>
            <person name="Skrede I."/>
            <person name="Drula E."/>
            <person name="Henrissat B."/>
            <person name="Morin E."/>
            <person name="Kohler A."/>
            <person name="Barry K."/>
            <person name="LaButti K."/>
            <person name="Morin E."/>
            <person name="Salamov A."/>
            <person name="Lipzen A."/>
            <person name="Mereny Z."/>
            <person name="Hegedus B."/>
            <person name="Baldrian P."/>
            <person name="Stursova M."/>
            <person name="Weitz H."/>
            <person name="Taylor A."/>
            <person name="Grigoriev I.V."/>
            <person name="Nagy L.G."/>
            <person name="Martin F."/>
            <person name="Kauserud H."/>
        </authorList>
    </citation>
    <scope>NUCLEOTIDE SEQUENCE</scope>
    <source>
        <strain evidence="2">9144</strain>
    </source>
</reference>
<comment type="caution">
    <text evidence="2">The sequence shown here is derived from an EMBL/GenBank/DDBJ whole genome shotgun (WGS) entry which is preliminary data.</text>
</comment>
<protein>
    <submittedName>
        <fullName evidence="2">Uncharacterized protein</fullName>
    </submittedName>
</protein>
<gene>
    <name evidence="2" type="ORF">GGX14DRAFT_575407</name>
</gene>
<accession>A0AAD6Y5X3</accession>
<keyword evidence="3" id="KW-1185">Reference proteome</keyword>
<feature type="chain" id="PRO_5042186458" evidence="1">
    <location>
        <begin position="21"/>
        <end position="102"/>
    </location>
</feature>
<evidence type="ECO:0000313" key="3">
    <source>
        <dbReference type="Proteomes" id="UP001219525"/>
    </source>
</evidence>
<feature type="signal peptide" evidence="1">
    <location>
        <begin position="1"/>
        <end position="20"/>
    </location>
</feature>
<proteinExistence type="predicted"/>
<evidence type="ECO:0000313" key="2">
    <source>
        <dbReference type="EMBL" id="KAJ7195618.1"/>
    </source>
</evidence>